<proteinExistence type="predicted"/>
<dbReference type="EMBL" id="BJYZ01000099">
    <property type="protein sequence ID" value="GEO43544.1"/>
    <property type="molecule type" value="Genomic_DNA"/>
</dbReference>
<dbReference type="InterPro" id="IPR013324">
    <property type="entry name" value="RNA_pol_sigma_r3/r4-like"/>
</dbReference>
<comment type="caution">
    <text evidence="2">The sequence shown here is derived from an EMBL/GenBank/DDBJ whole genome shotgun (WGS) entry which is preliminary data.</text>
</comment>
<dbReference type="GO" id="GO:0006352">
    <property type="term" value="P:DNA-templated transcription initiation"/>
    <property type="evidence" value="ECO:0007669"/>
    <property type="project" value="InterPro"/>
</dbReference>
<dbReference type="InterPro" id="IPR013249">
    <property type="entry name" value="RNA_pol_sigma70_r4_t2"/>
</dbReference>
<dbReference type="Gene3D" id="1.10.10.10">
    <property type="entry name" value="Winged helix-like DNA-binding domain superfamily/Winged helix DNA-binding domain"/>
    <property type="match status" value="1"/>
</dbReference>
<evidence type="ECO:0000313" key="2">
    <source>
        <dbReference type="EMBL" id="GEO43544.1"/>
    </source>
</evidence>
<dbReference type="SUPFAM" id="SSF88659">
    <property type="entry name" value="Sigma3 and sigma4 domains of RNA polymerase sigma factors"/>
    <property type="match status" value="1"/>
</dbReference>
<dbReference type="AlphaFoldDB" id="A0A512E468"/>
<protein>
    <recommendedName>
        <fullName evidence="1">RNA polymerase sigma factor 70 region 4 type 2 domain-containing protein</fullName>
    </recommendedName>
</protein>
<evidence type="ECO:0000313" key="3">
    <source>
        <dbReference type="Proteomes" id="UP000321523"/>
    </source>
</evidence>
<feature type="domain" description="RNA polymerase sigma factor 70 region 4 type 2" evidence="1">
    <location>
        <begin position="19"/>
        <end position="70"/>
    </location>
</feature>
<name>A0A512E468_9PROT</name>
<reference evidence="2 3" key="1">
    <citation type="submission" date="2019-07" db="EMBL/GenBank/DDBJ databases">
        <title>Whole genome shotgun sequence of Skermanella aerolata NBRC 106429.</title>
        <authorList>
            <person name="Hosoyama A."/>
            <person name="Uohara A."/>
            <person name="Ohji S."/>
            <person name="Ichikawa N."/>
        </authorList>
    </citation>
    <scope>NUCLEOTIDE SEQUENCE [LARGE SCALE GENOMIC DNA]</scope>
    <source>
        <strain evidence="2 3">NBRC 106429</strain>
    </source>
</reference>
<dbReference type="InterPro" id="IPR036388">
    <property type="entry name" value="WH-like_DNA-bd_sf"/>
</dbReference>
<dbReference type="RefSeq" id="WP_052832780.1">
    <property type="nucleotide sequence ID" value="NZ_BJYZ01000099.1"/>
</dbReference>
<sequence>MELYKVMLKTPVSPLTSARVRQEVDALSAEERAAVMLVCVNGLSYQDAARKLGIPRDAVMGHLLRGRLKLIRNLDLNGAADRDTD</sequence>
<accession>A0A512E468</accession>
<dbReference type="GO" id="GO:0016987">
    <property type="term" value="F:sigma factor activity"/>
    <property type="evidence" value="ECO:0007669"/>
    <property type="project" value="InterPro"/>
</dbReference>
<dbReference type="Pfam" id="PF08281">
    <property type="entry name" value="Sigma70_r4_2"/>
    <property type="match status" value="1"/>
</dbReference>
<organism evidence="2 3">
    <name type="scientific">Skermanella aerolata</name>
    <dbReference type="NCBI Taxonomy" id="393310"/>
    <lineage>
        <taxon>Bacteria</taxon>
        <taxon>Pseudomonadati</taxon>
        <taxon>Pseudomonadota</taxon>
        <taxon>Alphaproteobacteria</taxon>
        <taxon>Rhodospirillales</taxon>
        <taxon>Azospirillaceae</taxon>
        <taxon>Skermanella</taxon>
    </lineage>
</organism>
<dbReference type="Proteomes" id="UP000321523">
    <property type="component" value="Unassembled WGS sequence"/>
</dbReference>
<keyword evidence="3" id="KW-1185">Reference proteome</keyword>
<dbReference type="GO" id="GO:0003677">
    <property type="term" value="F:DNA binding"/>
    <property type="evidence" value="ECO:0007669"/>
    <property type="project" value="InterPro"/>
</dbReference>
<evidence type="ECO:0000259" key="1">
    <source>
        <dbReference type="Pfam" id="PF08281"/>
    </source>
</evidence>
<gene>
    <name evidence="2" type="ORF">SAE02_76920</name>
</gene>
<dbReference type="OrthoDB" id="9794372at2"/>